<dbReference type="GO" id="GO:0044550">
    <property type="term" value="P:secondary metabolite biosynthetic process"/>
    <property type="evidence" value="ECO:0007669"/>
    <property type="project" value="TreeGrafter"/>
</dbReference>
<dbReference type="Gene3D" id="3.30.300.30">
    <property type="match status" value="1"/>
</dbReference>
<dbReference type="InterPro" id="IPR000873">
    <property type="entry name" value="AMP-dep_synth/lig_dom"/>
</dbReference>
<dbReference type="SUPFAM" id="SSF56801">
    <property type="entry name" value="Acetyl-CoA synthetase-like"/>
    <property type="match status" value="1"/>
</dbReference>
<dbReference type="Proteomes" id="UP000471751">
    <property type="component" value="Unassembled WGS sequence"/>
</dbReference>
<organism evidence="2 3">
    <name type="scientific">Pseudomonas laurentiana</name>
    <dbReference type="NCBI Taxonomy" id="2364649"/>
    <lineage>
        <taxon>Bacteria</taxon>
        <taxon>Pseudomonadati</taxon>
        <taxon>Pseudomonadota</taxon>
        <taxon>Gammaproteobacteria</taxon>
        <taxon>Pseudomonadales</taxon>
        <taxon>Pseudomonadaceae</taxon>
        <taxon>Pseudomonas</taxon>
    </lineage>
</organism>
<evidence type="ECO:0000259" key="1">
    <source>
        <dbReference type="Pfam" id="PF00501"/>
    </source>
</evidence>
<dbReference type="AlphaFoldDB" id="A0A6I5RU21"/>
<gene>
    <name evidence="2" type="ORF">G3O07_18365</name>
</gene>
<name>A0A6I5RU21_9PSED</name>
<dbReference type="InterPro" id="IPR042099">
    <property type="entry name" value="ANL_N_sf"/>
</dbReference>
<protein>
    <submittedName>
        <fullName evidence="2">Amino acid adenylation domain-containing protein</fullName>
    </submittedName>
</protein>
<accession>A0A6I5RU21</accession>
<feature type="non-terminal residue" evidence="2">
    <location>
        <position position="1"/>
    </location>
</feature>
<dbReference type="Gene3D" id="3.40.50.12780">
    <property type="entry name" value="N-terminal domain of ligase-like"/>
    <property type="match status" value="1"/>
</dbReference>
<feature type="non-terminal residue" evidence="2">
    <location>
        <position position="279"/>
    </location>
</feature>
<dbReference type="Pfam" id="PF00501">
    <property type="entry name" value="AMP-binding"/>
    <property type="match status" value="1"/>
</dbReference>
<dbReference type="GO" id="GO:0031177">
    <property type="term" value="F:phosphopantetheine binding"/>
    <property type="evidence" value="ECO:0007669"/>
    <property type="project" value="TreeGrafter"/>
</dbReference>
<feature type="domain" description="AMP-dependent synthetase/ligase" evidence="1">
    <location>
        <begin position="1"/>
        <end position="195"/>
    </location>
</feature>
<keyword evidence="3" id="KW-1185">Reference proteome</keyword>
<dbReference type="PANTHER" id="PTHR45527">
    <property type="entry name" value="NONRIBOSOMAL PEPTIDE SYNTHETASE"/>
    <property type="match status" value="1"/>
</dbReference>
<reference evidence="2 3" key="1">
    <citation type="submission" date="2020-02" db="EMBL/GenBank/DDBJ databases">
        <title>Broccoli isolated Pseudomonas sp.</title>
        <authorList>
            <person name="Fujikawa T."/>
            <person name="Sawada H."/>
        </authorList>
    </citation>
    <scope>NUCLEOTIDE SEQUENCE [LARGE SCALE GENOMIC DNA]</scope>
    <source>
        <strain evidence="2 3">JCM 32154</strain>
    </source>
</reference>
<dbReference type="InterPro" id="IPR045851">
    <property type="entry name" value="AMP-bd_C_sf"/>
</dbReference>
<proteinExistence type="predicted"/>
<dbReference type="PANTHER" id="PTHR45527:SF1">
    <property type="entry name" value="FATTY ACID SYNTHASE"/>
    <property type="match status" value="1"/>
</dbReference>
<evidence type="ECO:0000313" key="2">
    <source>
        <dbReference type="EMBL" id="NES11255.1"/>
    </source>
</evidence>
<dbReference type="GO" id="GO:0005737">
    <property type="term" value="C:cytoplasm"/>
    <property type="evidence" value="ECO:0007669"/>
    <property type="project" value="TreeGrafter"/>
</dbReference>
<sequence length="279" mass="31157">SGTTGHPKGVLLSQRNLSHFQHWYAEHVQLNAQSRVLQFSTINFDASLLDILPTWARGAELVIPNEDQRRDPQRLLELIQREAVSHAFLPPALLSILPLKQMTGVNHLITGGDVCEPEVIEHLAKQCCFHNIYGPTETTVLATTRVFASQDNNRNLGSPIANCEVFILDEQLQPVAEQRPGELYIAGAGVGLGYLGNPQLNAERFQLLELPGGRQLRVYRTGDVGKWTENGIEICGRQDNQVKIRGFRVEPEEVEHCLRASKLYRQVAAGCITQRRLLA</sequence>
<dbReference type="EMBL" id="JAAHBT010000225">
    <property type="protein sequence ID" value="NES11255.1"/>
    <property type="molecule type" value="Genomic_DNA"/>
</dbReference>
<dbReference type="GO" id="GO:0043041">
    <property type="term" value="P:amino acid activation for nonribosomal peptide biosynthetic process"/>
    <property type="evidence" value="ECO:0007669"/>
    <property type="project" value="TreeGrafter"/>
</dbReference>
<comment type="caution">
    <text evidence="2">The sequence shown here is derived from an EMBL/GenBank/DDBJ whole genome shotgun (WGS) entry which is preliminary data.</text>
</comment>
<evidence type="ECO:0000313" key="3">
    <source>
        <dbReference type="Proteomes" id="UP000471751"/>
    </source>
</evidence>